<name>A0A3B0ZUJ3_9ZZZZ</name>
<gene>
    <name evidence="10" type="ORF">MNBD_GAMMA21-2769</name>
</gene>
<comment type="subcellular location">
    <subcellularLocation>
        <location evidence="1">Cell inner membrane</location>
        <topology evidence="1">Multi-pass membrane protein</topology>
    </subcellularLocation>
</comment>
<comment type="similarity">
    <text evidence="2">Belongs to the GSP F family.</text>
</comment>
<dbReference type="PANTHER" id="PTHR30012:SF4">
    <property type="entry name" value="MSHA BIOGENESIS PROTEIN MSHG"/>
    <property type="match status" value="1"/>
</dbReference>
<evidence type="ECO:0000256" key="3">
    <source>
        <dbReference type="ARBA" id="ARBA00022475"/>
    </source>
</evidence>
<dbReference type="FunFam" id="1.20.81.30:FF:000001">
    <property type="entry name" value="Type II secretion system protein F"/>
    <property type="match status" value="2"/>
</dbReference>
<proteinExistence type="inferred from homology"/>
<sequence length="407" mass="45547">MPLFQYTARNNTGESLNGQLDAATLDAAANQLLKSGITPIEISESKKGKDYLKIIARWWNSHPPKLQDLIFLSRQMYTLMKAGVPITRSIKGVADNLTNPLLINTLHDLVTSLESGRELSAAMSQHPKVFNRLFVSMVKVGESTGELDGAFGKLSEYLEREKETRDRIKQATRYPVIVFSFIVAALVVINLYVIPQFSGIFSKFGADLPWQTKVLITTSNFMQNYWPHILVASAGFYLWLRHYLKTDKGRLYWDRLKLRIPLIGNVLYEALLARFATSFALTVRSGVPLIQGLNVTGHAVDNAYIGDKITQMRIGIEKGDSLTRTAASTQMFTPLIIQMIQVGEETGSVDEMLENVAGYYDREVDYKLKNLSSAIEPILIIVIGAIVLMLALGVFLPLWDLNSVIQQ</sequence>
<keyword evidence="6 8" id="KW-1133">Transmembrane helix</keyword>
<accession>A0A3B0ZUJ3</accession>
<feature type="transmembrane region" description="Helical" evidence="8">
    <location>
        <begin position="378"/>
        <end position="399"/>
    </location>
</feature>
<dbReference type="InterPro" id="IPR018076">
    <property type="entry name" value="T2SS_GspF_dom"/>
</dbReference>
<organism evidence="10">
    <name type="scientific">hydrothermal vent metagenome</name>
    <dbReference type="NCBI Taxonomy" id="652676"/>
    <lineage>
        <taxon>unclassified sequences</taxon>
        <taxon>metagenomes</taxon>
        <taxon>ecological metagenomes</taxon>
    </lineage>
</organism>
<evidence type="ECO:0000256" key="8">
    <source>
        <dbReference type="SAM" id="Phobius"/>
    </source>
</evidence>
<dbReference type="AlphaFoldDB" id="A0A3B0ZUJ3"/>
<evidence type="ECO:0000256" key="5">
    <source>
        <dbReference type="ARBA" id="ARBA00022692"/>
    </source>
</evidence>
<reference evidence="10" key="1">
    <citation type="submission" date="2018-06" db="EMBL/GenBank/DDBJ databases">
        <authorList>
            <person name="Zhirakovskaya E."/>
        </authorList>
    </citation>
    <scope>NUCLEOTIDE SEQUENCE</scope>
</reference>
<keyword evidence="7 8" id="KW-0472">Membrane</keyword>
<evidence type="ECO:0000256" key="7">
    <source>
        <dbReference type="ARBA" id="ARBA00023136"/>
    </source>
</evidence>
<evidence type="ECO:0000256" key="2">
    <source>
        <dbReference type="ARBA" id="ARBA00005745"/>
    </source>
</evidence>
<keyword evidence="5 8" id="KW-0812">Transmembrane</keyword>
<dbReference type="PANTHER" id="PTHR30012">
    <property type="entry name" value="GENERAL SECRETION PATHWAY PROTEIN"/>
    <property type="match status" value="1"/>
</dbReference>
<dbReference type="EMBL" id="UOFR01000013">
    <property type="protein sequence ID" value="VAW91723.1"/>
    <property type="molecule type" value="Genomic_DNA"/>
</dbReference>
<evidence type="ECO:0000256" key="4">
    <source>
        <dbReference type="ARBA" id="ARBA00022519"/>
    </source>
</evidence>
<evidence type="ECO:0000256" key="6">
    <source>
        <dbReference type="ARBA" id="ARBA00022989"/>
    </source>
</evidence>
<keyword evidence="3" id="KW-1003">Cell membrane</keyword>
<evidence type="ECO:0000256" key="1">
    <source>
        <dbReference type="ARBA" id="ARBA00004429"/>
    </source>
</evidence>
<dbReference type="Gene3D" id="1.20.81.30">
    <property type="entry name" value="Type II secretion system (T2SS), domain F"/>
    <property type="match status" value="2"/>
</dbReference>
<evidence type="ECO:0000259" key="9">
    <source>
        <dbReference type="Pfam" id="PF00482"/>
    </source>
</evidence>
<dbReference type="InterPro" id="IPR003004">
    <property type="entry name" value="GspF/PilC"/>
</dbReference>
<dbReference type="PRINTS" id="PR00812">
    <property type="entry name" value="BCTERIALGSPF"/>
</dbReference>
<dbReference type="GO" id="GO:0015628">
    <property type="term" value="P:protein secretion by the type II secretion system"/>
    <property type="evidence" value="ECO:0007669"/>
    <property type="project" value="TreeGrafter"/>
</dbReference>
<dbReference type="GO" id="GO:0005886">
    <property type="term" value="C:plasma membrane"/>
    <property type="evidence" value="ECO:0007669"/>
    <property type="project" value="UniProtKB-SubCell"/>
</dbReference>
<feature type="transmembrane region" description="Helical" evidence="8">
    <location>
        <begin position="174"/>
        <end position="194"/>
    </location>
</feature>
<feature type="domain" description="Type II secretion system protein GspF" evidence="9">
    <location>
        <begin position="73"/>
        <end position="195"/>
    </location>
</feature>
<protein>
    <submittedName>
        <fullName evidence="10">Type II secretory pathway, component PulF / Type IV fimbrial assembly protein PilC</fullName>
    </submittedName>
</protein>
<dbReference type="InterPro" id="IPR042094">
    <property type="entry name" value="T2SS_GspF_sf"/>
</dbReference>
<feature type="domain" description="Type II secretion system protein GspF" evidence="9">
    <location>
        <begin position="275"/>
        <end position="397"/>
    </location>
</feature>
<evidence type="ECO:0000313" key="10">
    <source>
        <dbReference type="EMBL" id="VAW91723.1"/>
    </source>
</evidence>
<feature type="transmembrane region" description="Helical" evidence="8">
    <location>
        <begin position="225"/>
        <end position="244"/>
    </location>
</feature>
<keyword evidence="4" id="KW-0997">Cell inner membrane</keyword>
<dbReference type="Pfam" id="PF00482">
    <property type="entry name" value="T2SSF"/>
    <property type="match status" value="2"/>
</dbReference>